<evidence type="ECO:0000313" key="2">
    <source>
        <dbReference type="EMBL" id="QOV90185.1"/>
    </source>
</evidence>
<proteinExistence type="predicted"/>
<feature type="domain" description="ARG and Rhodanese-Phosphatase-superfamily-associated" evidence="1">
    <location>
        <begin position="1"/>
        <end position="128"/>
    </location>
</feature>
<keyword evidence="3" id="KW-1185">Reference proteome</keyword>
<dbReference type="KEGG" id="hbs:IPV69_02085"/>
<dbReference type="Proteomes" id="UP000593765">
    <property type="component" value="Chromosome"/>
</dbReference>
<accession>A0A7M2WXG2</accession>
<dbReference type="Pfam" id="PF20208">
    <property type="entry name" value="ARPP-1"/>
    <property type="match status" value="1"/>
</dbReference>
<dbReference type="InterPro" id="IPR046699">
    <property type="entry name" value="ARPP-1"/>
</dbReference>
<protein>
    <recommendedName>
        <fullName evidence="1">ARG and Rhodanese-Phosphatase-superfamily-associated domain-containing protein</fullName>
    </recommendedName>
</protein>
<gene>
    <name evidence="2" type="ORF">IPV69_02085</name>
</gene>
<evidence type="ECO:0000313" key="3">
    <source>
        <dbReference type="Proteomes" id="UP000593765"/>
    </source>
</evidence>
<reference evidence="2 3" key="1">
    <citation type="submission" date="2020-10" db="EMBL/GenBank/DDBJ databases">
        <title>Wide distribution of Phycisphaera-like planctomycetes from WD2101 soil group in peatlands and genome analysis of the first cultivated representative.</title>
        <authorList>
            <person name="Dedysh S.N."/>
            <person name="Beletsky A.V."/>
            <person name="Ivanova A."/>
            <person name="Kulichevskaya I.S."/>
            <person name="Suzina N.E."/>
            <person name="Philippov D.A."/>
            <person name="Rakitin A.L."/>
            <person name="Mardanov A.V."/>
            <person name="Ravin N.V."/>
        </authorList>
    </citation>
    <scope>NUCLEOTIDE SEQUENCE [LARGE SCALE GENOMIC DNA]</scope>
    <source>
        <strain evidence="2 3">M1803</strain>
    </source>
</reference>
<dbReference type="AlphaFoldDB" id="A0A7M2WXG2"/>
<dbReference type="EMBL" id="CP063458">
    <property type="protein sequence ID" value="QOV90185.1"/>
    <property type="molecule type" value="Genomic_DNA"/>
</dbReference>
<evidence type="ECO:0000259" key="1">
    <source>
        <dbReference type="Pfam" id="PF20208"/>
    </source>
</evidence>
<sequence length="145" mass="16309">MHDAYADNRQQLHDLRNSFTLPDEAIGMAMFLGGEFQGADLFDRHSTLQHFWSSLLDSYLIGFLNVQSEEAAEPSPDAIAKVLDEVTKAAWESFTPPGAGLEWRTETDAYSGSALVWNDESVIHMQVFPKSTEPAEPRGLRPRRR</sequence>
<name>A0A7M2WXG2_9BACT</name>
<organism evidence="2 3">
    <name type="scientific">Humisphaera borealis</name>
    <dbReference type="NCBI Taxonomy" id="2807512"/>
    <lineage>
        <taxon>Bacteria</taxon>
        <taxon>Pseudomonadati</taxon>
        <taxon>Planctomycetota</taxon>
        <taxon>Phycisphaerae</taxon>
        <taxon>Tepidisphaerales</taxon>
        <taxon>Tepidisphaeraceae</taxon>
        <taxon>Humisphaera</taxon>
    </lineage>
</organism>